<comment type="caution">
    <text evidence="2">The sequence shown here is derived from an EMBL/GenBank/DDBJ whole genome shotgun (WGS) entry which is preliminary data.</text>
</comment>
<evidence type="ECO:0000313" key="3">
    <source>
        <dbReference type="Proteomes" id="UP001295423"/>
    </source>
</evidence>
<sequence length="329" mass="36369">MGCVQHHKRNQSPSGTIVLLLVVLLIASFRSGRQSLNTLQSGAHASDSFPGDSSRLFNLGLSNRTKIILNIGSNLDPIVPRTETGVACAVTIAFEPIVHELIPSHPAVHVVPSAVADHDGLAVMHVYNTDGVSSSLSKPVMSAKWNRGKRAKGPKIVPLLSVKTIMQTLADRQIHFIKTDMQGFDFTAISSVPPELWKDKYQVPHFTTEVYLENVKTYFGANNDLCTEWLPFMKNAGYIFEGLLRKREGYESQKSLEETCRQQQIGGGDLVADKQDNAITLKEADALWRHHLQPSTPTNKISTVYNYPVLGHDKNDDFTAESRFSSCPS</sequence>
<dbReference type="InterPro" id="IPR006342">
    <property type="entry name" value="FkbM_mtfrase"/>
</dbReference>
<reference evidence="2" key="1">
    <citation type="submission" date="2023-08" db="EMBL/GenBank/DDBJ databases">
        <authorList>
            <person name="Audoor S."/>
            <person name="Bilcke G."/>
        </authorList>
    </citation>
    <scope>NUCLEOTIDE SEQUENCE</scope>
</reference>
<gene>
    <name evidence="2" type="ORF">CYCCA115_LOCUS16486</name>
</gene>
<dbReference type="Proteomes" id="UP001295423">
    <property type="component" value="Unassembled WGS sequence"/>
</dbReference>
<dbReference type="AlphaFoldDB" id="A0AAD2FYF6"/>
<keyword evidence="3" id="KW-1185">Reference proteome</keyword>
<dbReference type="SUPFAM" id="SSF53335">
    <property type="entry name" value="S-adenosyl-L-methionine-dependent methyltransferases"/>
    <property type="match status" value="1"/>
</dbReference>
<dbReference type="EMBL" id="CAKOGP040001928">
    <property type="protein sequence ID" value="CAJ1956972.1"/>
    <property type="molecule type" value="Genomic_DNA"/>
</dbReference>
<evidence type="ECO:0000313" key="2">
    <source>
        <dbReference type="EMBL" id="CAJ1956972.1"/>
    </source>
</evidence>
<dbReference type="InterPro" id="IPR029063">
    <property type="entry name" value="SAM-dependent_MTases_sf"/>
</dbReference>
<evidence type="ECO:0000259" key="1">
    <source>
        <dbReference type="Pfam" id="PF05050"/>
    </source>
</evidence>
<accession>A0AAD2FYF6</accession>
<name>A0AAD2FYF6_9STRA</name>
<feature type="domain" description="Methyltransferase FkbM" evidence="1">
    <location>
        <begin position="84"/>
        <end position="240"/>
    </location>
</feature>
<organism evidence="2 3">
    <name type="scientific">Cylindrotheca closterium</name>
    <dbReference type="NCBI Taxonomy" id="2856"/>
    <lineage>
        <taxon>Eukaryota</taxon>
        <taxon>Sar</taxon>
        <taxon>Stramenopiles</taxon>
        <taxon>Ochrophyta</taxon>
        <taxon>Bacillariophyta</taxon>
        <taxon>Bacillariophyceae</taxon>
        <taxon>Bacillariophycidae</taxon>
        <taxon>Bacillariales</taxon>
        <taxon>Bacillariaceae</taxon>
        <taxon>Cylindrotheca</taxon>
    </lineage>
</organism>
<dbReference type="Pfam" id="PF05050">
    <property type="entry name" value="Methyltransf_21"/>
    <property type="match status" value="1"/>
</dbReference>
<protein>
    <recommendedName>
        <fullName evidence="1">Methyltransferase FkbM domain-containing protein</fullName>
    </recommendedName>
</protein>
<proteinExistence type="predicted"/>